<dbReference type="PROSITE" id="PS51918">
    <property type="entry name" value="RADICAL_SAM"/>
    <property type="match status" value="1"/>
</dbReference>
<evidence type="ECO:0000256" key="7">
    <source>
        <dbReference type="ARBA" id="ARBA00022691"/>
    </source>
</evidence>
<dbReference type="InterPro" id="IPR023404">
    <property type="entry name" value="rSAM_horseshoe"/>
</dbReference>
<comment type="similarity">
    <text evidence="3 15">Belongs to the anaerobic coproporphyrinogen-III oxidase family.</text>
</comment>
<evidence type="ECO:0000256" key="9">
    <source>
        <dbReference type="ARBA" id="ARBA00023002"/>
    </source>
</evidence>
<evidence type="ECO:0000256" key="14">
    <source>
        <dbReference type="ARBA" id="ARBA00048321"/>
    </source>
</evidence>
<keyword evidence="12 15" id="KW-0627">Porphyrin biosynthesis</keyword>
<evidence type="ECO:0000256" key="10">
    <source>
        <dbReference type="ARBA" id="ARBA00023004"/>
    </source>
</evidence>
<evidence type="ECO:0000259" key="16">
    <source>
        <dbReference type="PROSITE" id="PS51918"/>
    </source>
</evidence>
<dbReference type="SUPFAM" id="SSF102114">
    <property type="entry name" value="Radical SAM enzymes"/>
    <property type="match status" value="1"/>
</dbReference>
<keyword evidence="5 15" id="KW-0004">4Fe-4S</keyword>
<name>A0ABT0IQY8_9HYPH</name>
<dbReference type="InterPro" id="IPR034505">
    <property type="entry name" value="Coproporphyrinogen-III_oxidase"/>
</dbReference>
<dbReference type="PANTHER" id="PTHR13932">
    <property type="entry name" value="COPROPORPHYRINIGEN III OXIDASE"/>
    <property type="match status" value="1"/>
</dbReference>
<organism evidence="17 18">
    <name type="scientific">Neorhizobium turbinariae</name>
    <dbReference type="NCBI Taxonomy" id="2937795"/>
    <lineage>
        <taxon>Bacteria</taxon>
        <taxon>Pseudomonadati</taxon>
        <taxon>Pseudomonadota</taxon>
        <taxon>Alphaproteobacteria</taxon>
        <taxon>Hyphomicrobiales</taxon>
        <taxon>Rhizobiaceae</taxon>
        <taxon>Rhizobium/Agrobacterium group</taxon>
        <taxon>Neorhizobium</taxon>
    </lineage>
</organism>
<keyword evidence="11 15" id="KW-0411">Iron-sulfur</keyword>
<dbReference type="Pfam" id="PF04055">
    <property type="entry name" value="Radical_SAM"/>
    <property type="match status" value="1"/>
</dbReference>
<dbReference type="InterPro" id="IPR007197">
    <property type="entry name" value="rSAM"/>
</dbReference>
<evidence type="ECO:0000256" key="1">
    <source>
        <dbReference type="ARBA" id="ARBA00004496"/>
    </source>
</evidence>
<protein>
    <recommendedName>
        <fullName evidence="15">Coproporphyrinogen-III oxidase</fullName>
        <ecNumber evidence="15">1.3.98.3</ecNumber>
    </recommendedName>
</protein>
<comment type="catalytic activity">
    <reaction evidence="14 15">
        <text>coproporphyrinogen III + 2 S-adenosyl-L-methionine = protoporphyrinogen IX + 2 5'-deoxyadenosine + 2 L-methionine + 2 CO2</text>
        <dbReference type="Rhea" id="RHEA:15425"/>
        <dbReference type="ChEBI" id="CHEBI:16526"/>
        <dbReference type="ChEBI" id="CHEBI:17319"/>
        <dbReference type="ChEBI" id="CHEBI:57307"/>
        <dbReference type="ChEBI" id="CHEBI:57309"/>
        <dbReference type="ChEBI" id="CHEBI:57844"/>
        <dbReference type="ChEBI" id="CHEBI:59789"/>
        <dbReference type="EC" id="1.3.98.3"/>
    </reaction>
</comment>
<evidence type="ECO:0000256" key="5">
    <source>
        <dbReference type="ARBA" id="ARBA00022485"/>
    </source>
</evidence>
<keyword evidence="6 15" id="KW-0963">Cytoplasm</keyword>
<sequence length="450" mass="49329">MSAAIIEKYGDARLPRYTSYPTAPNFTKNFDGSVYPQWLQALPQDEPTSLYVHIPFCRAMCWYCGCHTAVTQKDRPIIEYMETLHREVELLALARNESFSIGEIHFGGGTPTIMKPDEFVALVHAFRDRLGFAPTVNTAIEIDPRTLQSDMVAALAEAGVTRASLGVQSFDLKVQRAINRVQSVEQTMAAVSSLRGVGINAINFDLIYGLPHQTVESCIETVEAAVAMRPNRLAVFGYAHVPSFKKHQRLIQEEALPNAPERALQAAAMAQALIAAGYVQIGLDHFALPDDDLALAQAEGRLHRNFQGYTTDNCETLIGLGASSIGRLPQGYVQNEVPHGLYASRVASGELPIAKGYHLTAEDGLRAAIIERIMCDFAVDVEALACAHGFEANDLLRHNDRLDELESDGLIQRDGGRITISEEHRFIVRAAASAFDAYLNQAGRSFSKAA</sequence>
<keyword evidence="7 15" id="KW-0949">S-adenosyl-L-methionine</keyword>
<dbReference type="RefSeq" id="WP_248682940.1">
    <property type="nucleotide sequence ID" value="NZ_JALPRY010000010.1"/>
</dbReference>
<dbReference type="SFLD" id="SFLDG01065">
    <property type="entry name" value="anaerobic_coproporphyrinogen-I"/>
    <property type="match status" value="1"/>
</dbReference>
<keyword evidence="9 15" id="KW-0560">Oxidoreductase</keyword>
<evidence type="ECO:0000256" key="11">
    <source>
        <dbReference type="ARBA" id="ARBA00023014"/>
    </source>
</evidence>
<keyword evidence="10 15" id="KW-0408">Iron</keyword>
<dbReference type="InterPro" id="IPR058240">
    <property type="entry name" value="rSAM_sf"/>
</dbReference>
<dbReference type="SFLD" id="SFLDS00029">
    <property type="entry name" value="Radical_SAM"/>
    <property type="match status" value="1"/>
</dbReference>
<dbReference type="SMART" id="SM00729">
    <property type="entry name" value="Elp3"/>
    <property type="match status" value="1"/>
</dbReference>
<comment type="subcellular location">
    <subcellularLocation>
        <location evidence="1 15">Cytoplasm</location>
    </subcellularLocation>
</comment>
<comment type="subunit">
    <text evidence="4">Monomer.</text>
</comment>
<evidence type="ECO:0000313" key="18">
    <source>
        <dbReference type="Proteomes" id="UP001202827"/>
    </source>
</evidence>
<evidence type="ECO:0000256" key="13">
    <source>
        <dbReference type="ARBA" id="ARBA00024295"/>
    </source>
</evidence>
<dbReference type="GO" id="GO:0051989">
    <property type="term" value="F:coproporphyrinogen dehydrogenase activity"/>
    <property type="evidence" value="ECO:0007669"/>
    <property type="project" value="UniProtKB-EC"/>
</dbReference>
<evidence type="ECO:0000256" key="8">
    <source>
        <dbReference type="ARBA" id="ARBA00022723"/>
    </source>
</evidence>
<dbReference type="NCBIfam" id="TIGR00538">
    <property type="entry name" value="hemN"/>
    <property type="match status" value="1"/>
</dbReference>
<comment type="function">
    <text evidence="13">Involved in the heme biosynthesis. Catalyzes the anaerobic oxidative decarboxylation of propionate groups of rings A and B of coproporphyrinogen III to yield the vinyl groups in protoporphyrinogen IX.</text>
</comment>
<evidence type="ECO:0000313" key="17">
    <source>
        <dbReference type="EMBL" id="MCK8780290.1"/>
    </source>
</evidence>
<dbReference type="Gene3D" id="1.10.10.920">
    <property type="match status" value="1"/>
</dbReference>
<dbReference type="Pfam" id="PF06969">
    <property type="entry name" value="HemN_C"/>
    <property type="match status" value="1"/>
</dbReference>
<dbReference type="Proteomes" id="UP001202827">
    <property type="component" value="Unassembled WGS sequence"/>
</dbReference>
<dbReference type="PANTHER" id="PTHR13932:SF6">
    <property type="entry name" value="OXYGEN-INDEPENDENT COPROPORPHYRINOGEN III OXIDASE"/>
    <property type="match status" value="1"/>
</dbReference>
<comment type="pathway">
    <text evidence="2 15">Porphyrin-containing compound metabolism; protoporphyrin-IX biosynthesis; protoporphyrinogen-IX from coproporphyrinogen-III (AdoMet route): step 1/1.</text>
</comment>
<gene>
    <name evidence="17" type="primary">hemN</name>
    <name evidence="17" type="ORF">M0654_09880</name>
</gene>
<evidence type="ECO:0000256" key="6">
    <source>
        <dbReference type="ARBA" id="ARBA00022490"/>
    </source>
</evidence>
<accession>A0ABT0IQY8</accession>
<dbReference type="Gene3D" id="3.80.30.20">
    <property type="entry name" value="tm_1862 like domain"/>
    <property type="match status" value="1"/>
</dbReference>
<comment type="cofactor">
    <cofactor evidence="15">
        <name>[4Fe-4S] cluster</name>
        <dbReference type="ChEBI" id="CHEBI:49883"/>
    </cofactor>
    <text evidence="15">Binds 1 [4Fe-4S] cluster. The cluster is coordinated with 3 cysteines and an exchangeable S-adenosyl-L-methionine.</text>
</comment>
<comment type="caution">
    <text evidence="17">The sequence shown here is derived from an EMBL/GenBank/DDBJ whole genome shotgun (WGS) entry which is preliminary data.</text>
</comment>
<dbReference type="EMBL" id="JALPRY010000010">
    <property type="protein sequence ID" value="MCK8780290.1"/>
    <property type="molecule type" value="Genomic_DNA"/>
</dbReference>
<dbReference type="InterPro" id="IPR004558">
    <property type="entry name" value="Coprogen_oxidase_HemN"/>
</dbReference>
<dbReference type="InterPro" id="IPR010723">
    <property type="entry name" value="HemN_C"/>
</dbReference>
<dbReference type="InterPro" id="IPR006638">
    <property type="entry name" value="Elp3/MiaA/NifB-like_rSAM"/>
</dbReference>
<evidence type="ECO:0000256" key="4">
    <source>
        <dbReference type="ARBA" id="ARBA00011245"/>
    </source>
</evidence>
<evidence type="ECO:0000256" key="3">
    <source>
        <dbReference type="ARBA" id="ARBA00005493"/>
    </source>
</evidence>
<proteinExistence type="inferred from homology"/>
<dbReference type="EC" id="1.3.98.3" evidence="15"/>
<dbReference type="PIRSF" id="PIRSF000167">
    <property type="entry name" value="HemN"/>
    <property type="match status" value="1"/>
</dbReference>
<feature type="domain" description="Radical SAM core" evidence="16">
    <location>
        <begin position="42"/>
        <end position="276"/>
    </location>
</feature>
<evidence type="ECO:0000256" key="12">
    <source>
        <dbReference type="ARBA" id="ARBA00023244"/>
    </source>
</evidence>
<keyword evidence="8 15" id="KW-0479">Metal-binding</keyword>
<evidence type="ECO:0000256" key="15">
    <source>
        <dbReference type="PIRNR" id="PIRNR000167"/>
    </source>
</evidence>
<evidence type="ECO:0000256" key="2">
    <source>
        <dbReference type="ARBA" id="ARBA00004785"/>
    </source>
</evidence>
<reference evidence="17 18" key="1">
    <citation type="submission" date="2022-04" db="EMBL/GenBank/DDBJ databases">
        <title>Rhizobium coralii sp. nov., isolated from coral Turbinaria peltata.</title>
        <authorList>
            <person name="Sun H."/>
        </authorList>
    </citation>
    <scope>NUCLEOTIDE SEQUENCE [LARGE SCALE GENOMIC DNA]</scope>
    <source>
        <strain evidence="17 18">NTR19</strain>
    </source>
</reference>
<keyword evidence="18" id="KW-1185">Reference proteome</keyword>